<proteinExistence type="inferred from homology"/>
<protein>
    <recommendedName>
        <fullName evidence="2">NADH-quinone oxidoreductase subunit J</fullName>
        <ecNumber evidence="2">7.1.1.-</ecNumber>
    </recommendedName>
</protein>
<keyword evidence="2" id="KW-1003">Cell membrane</keyword>
<dbReference type="KEGG" id="orp:MOP44_20305"/>
<dbReference type="EMBL" id="CP093313">
    <property type="protein sequence ID" value="UWZ82900.1"/>
    <property type="molecule type" value="Genomic_DNA"/>
</dbReference>
<evidence type="ECO:0000256" key="1">
    <source>
        <dbReference type="ARBA" id="ARBA00005698"/>
    </source>
</evidence>
<dbReference type="PANTHER" id="PTHR33269:SF17">
    <property type="entry name" value="NADH-UBIQUINONE OXIDOREDUCTASE CHAIN 6"/>
    <property type="match status" value="1"/>
</dbReference>
<accession>A0A9J7BJ07</accession>
<feature type="transmembrane region" description="Helical" evidence="2">
    <location>
        <begin position="6"/>
        <end position="22"/>
    </location>
</feature>
<dbReference type="EC" id="7.1.1.-" evidence="2"/>
<name>A0A9J7BJ07_9BACT</name>
<comment type="subcellular location">
    <subcellularLocation>
        <location evidence="2">Cell membrane</location>
        <topology evidence="2">Multi-pass membrane protein</topology>
    </subcellularLocation>
</comment>
<dbReference type="AlphaFoldDB" id="A0A9J7BJ07"/>
<dbReference type="InterPro" id="IPR042106">
    <property type="entry name" value="Nuo/plastoQ_OxRdtase_6_NuoJ"/>
</dbReference>
<organism evidence="3 4">
    <name type="scientific">Occallatibacter riparius</name>
    <dbReference type="NCBI Taxonomy" id="1002689"/>
    <lineage>
        <taxon>Bacteria</taxon>
        <taxon>Pseudomonadati</taxon>
        <taxon>Acidobacteriota</taxon>
        <taxon>Terriglobia</taxon>
        <taxon>Terriglobales</taxon>
        <taxon>Acidobacteriaceae</taxon>
        <taxon>Occallatibacter</taxon>
    </lineage>
</organism>
<dbReference type="GO" id="GO:0048038">
    <property type="term" value="F:quinone binding"/>
    <property type="evidence" value="ECO:0007669"/>
    <property type="project" value="UniProtKB-UniRule"/>
</dbReference>
<dbReference type="InterPro" id="IPR001457">
    <property type="entry name" value="NADH_UbQ/plastoQ_OxRdtase_su6"/>
</dbReference>
<keyword evidence="2" id="KW-1133">Transmembrane helix</keyword>
<comment type="function">
    <text evidence="2">NDH-1 shuttles electrons from NADH, via FMN and iron-sulfur (Fe-S) centers, to quinones in the respiratory chain. Couples the redox reaction to proton translocation (for every two electrons transferred, four hydrogen ions are translocated across the cytoplasmic membrane), and thus conserves the redox energy in a proton gradient.</text>
</comment>
<dbReference type="GO" id="GO:0008137">
    <property type="term" value="F:NADH dehydrogenase (ubiquinone) activity"/>
    <property type="evidence" value="ECO:0007669"/>
    <property type="project" value="UniProtKB-UniRule"/>
</dbReference>
<comment type="similarity">
    <text evidence="1 2">Belongs to the complex I subunit 6 family.</text>
</comment>
<feature type="transmembrane region" description="Helical" evidence="2">
    <location>
        <begin position="29"/>
        <end position="47"/>
    </location>
</feature>
<feature type="transmembrane region" description="Helical" evidence="2">
    <location>
        <begin position="137"/>
        <end position="159"/>
    </location>
</feature>
<keyword evidence="2" id="KW-0874">Quinone</keyword>
<dbReference type="Gene3D" id="1.20.120.1200">
    <property type="entry name" value="NADH-ubiquinone/plastoquinone oxidoreductase chain 6, subunit NuoJ"/>
    <property type="match status" value="1"/>
</dbReference>
<feature type="transmembrane region" description="Helical" evidence="2">
    <location>
        <begin position="88"/>
        <end position="109"/>
    </location>
</feature>
<keyword evidence="2" id="KW-0472">Membrane</keyword>
<reference evidence="3" key="1">
    <citation type="submission" date="2021-04" db="EMBL/GenBank/DDBJ databases">
        <title>Phylogenetic analysis of Acidobacteriaceae.</title>
        <authorList>
            <person name="Qiu L."/>
            <person name="Zhang Q."/>
        </authorList>
    </citation>
    <scope>NUCLEOTIDE SEQUENCE</scope>
    <source>
        <strain evidence="3">DSM 25168</strain>
    </source>
</reference>
<dbReference type="Proteomes" id="UP001059380">
    <property type="component" value="Chromosome"/>
</dbReference>
<evidence type="ECO:0000313" key="4">
    <source>
        <dbReference type="Proteomes" id="UP001059380"/>
    </source>
</evidence>
<keyword evidence="2" id="KW-0520">NAD</keyword>
<gene>
    <name evidence="3" type="ORF">MOP44_20305</name>
</gene>
<comment type="catalytic activity">
    <reaction evidence="2">
        <text>a quinone + NADH + 5 H(+)(in) = a quinol + NAD(+) + 4 H(+)(out)</text>
        <dbReference type="Rhea" id="RHEA:57888"/>
        <dbReference type="ChEBI" id="CHEBI:15378"/>
        <dbReference type="ChEBI" id="CHEBI:24646"/>
        <dbReference type="ChEBI" id="CHEBI:57540"/>
        <dbReference type="ChEBI" id="CHEBI:57945"/>
        <dbReference type="ChEBI" id="CHEBI:132124"/>
    </reaction>
</comment>
<sequence>MHLVLFVIFAGLCIAGALNLLLQKHPINSALSLVVVMSSLAVLYLLLGAEFLAAAQIIVYAGAIMVLFTFVVMLLNAGREERTLGSRAATVLGFPAVAVVLAVIATVILKAPGLGQVSLSDPITSTEELSRVLFHELLLPFEVTSVLILIAILGAVALARHGSGDQPKVKVPFTNSVREERTVSK</sequence>
<feature type="transmembrane region" description="Helical" evidence="2">
    <location>
        <begin position="53"/>
        <end position="76"/>
    </location>
</feature>
<dbReference type="GO" id="GO:0005886">
    <property type="term" value="C:plasma membrane"/>
    <property type="evidence" value="ECO:0007669"/>
    <property type="project" value="UniProtKB-SubCell"/>
</dbReference>
<evidence type="ECO:0000256" key="2">
    <source>
        <dbReference type="RuleBase" id="RU004429"/>
    </source>
</evidence>
<dbReference type="Pfam" id="PF00499">
    <property type="entry name" value="Oxidored_q3"/>
    <property type="match status" value="1"/>
</dbReference>
<keyword evidence="4" id="KW-1185">Reference proteome</keyword>
<evidence type="ECO:0000313" key="3">
    <source>
        <dbReference type="EMBL" id="UWZ82900.1"/>
    </source>
</evidence>
<keyword evidence="2" id="KW-0812">Transmembrane</keyword>
<dbReference type="PANTHER" id="PTHR33269">
    <property type="entry name" value="NADH-UBIQUINONE OXIDOREDUCTASE CHAIN 6"/>
    <property type="match status" value="1"/>
</dbReference>
<dbReference type="RefSeq" id="WP_260792233.1">
    <property type="nucleotide sequence ID" value="NZ_CP093313.1"/>
</dbReference>